<evidence type="ECO:0000256" key="1">
    <source>
        <dbReference type="ARBA" id="ARBA00022670"/>
    </source>
</evidence>
<evidence type="ECO:0000256" key="2">
    <source>
        <dbReference type="ARBA" id="ARBA00022801"/>
    </source>
</evidence>
<dbReference type="GO" id="GO:0004252">
    <property type="term" value="F:serine-type endopeptidase activity"/>
    <property type="evidence" value="ECO:0007669"/>
    <property type="project" value="InterPro"/>
</dbReference>
<dbReference type="SUPFAM" id="SSF50494">
    <property type="entry name" value="Trypsin-like serine proteases"/>
    <property type="match status" value="1"/>
</dbReference>
<protein>
    <submittedName>
        <fullName evidence="4">Trypsin-like peptidase domain-containing protein</fullName>
    </submittedName>
</protein>
<dbReference type="GO" id="GO:0006508">
    <property type="term" value="P:proteolysis"/>
    <property type="evidence" value="ECO:0007669"/>
    <property type="project" value="UniProtKB-KW"/>
</dbReference>
<organism evidence="4 5">
    <name type="scientific">Candidatus Geothrix odensensis</name>
    <dbReference type="NCBI Taxonomy" id="2954440"/>
    <lineage>
        <taxon>Bacteria</taxon>
        <taxon>Pseudomonadati</taxon>
        <taxon>Acidobacteriota</taxon>
        <taxon>Holophagae</taxon>
        <taxon>Holophagales</taxon>
        <taxon>Holophagaceae</taxon>
        <taxon>Geothrix</taxon>
    </lineage>
</organism>
<accession>A0A936K7D7</accession>
<evidence type="ECO:0000256" key="3">
    <source>
        <dbReference type="SAM" id="SignalP"/>
    </source>
</evidence>
<keyword evidence="1" id="KW-0645">Protease</keyword>
<keyword evidence="3" id="KW-0732">Signal</keyword>
<evidence type="ECO:0000313" key="4">
    <source>
        <dbReference type="EMBL" id="MBK8573814.1"/>
    </source>
</evidence>
<gene>
    <name evidence="4" type="ORF">IPN91_14625</name>
</gene>
<feature type="chain" id="PRO_5036905767" evidence="3">
    <location>
        <begin position="25"/>
        <end position="399"/>
    </location>
</feature>
<dbReference type="Proteomes" id="UP000709959">
    <property type="component" value="Unassembled WGS sequence"/>
</dbReference>
<dbReference type="Gene3D" id="2.30.42.10">
    <property type="match status" value="1"/>
</dbReference>
<keyword evidence="2" id="KW-0378">Hydrolase</keyword>
<dbReference type="InterPro" id="IPR051201">
    <property type="entry name" value="Chloro_Bact_Ser_Proteases"/>
</dbReference>
<feature type="signal peptide" evidence="3">
    <location>
        <begin position="1"/>
        <end position="24"/>
    </location>
</feature>
<evidence type="ECO:0000313" key="5">
    <source>
        <dbReference type="Proteomes" id="UP000709959"/>
    </source>
</evidence>
<dbReference type="InterPro" id="IPR009003">
    <property type="entry name" value="Peptidase_S1_PA"/>
</dbReference>
<comment type="caution">
    <text evidence="4">The sequence shown here is derived from an EMBL/GenBank/DDBJ whole genome shotgun (WGS) entry which is preliminary data.</text>
</comment>
<dbReference type="PANTHER" id="PTHR43343:SF3">
    <property type="entry name" value="PROTEASE DO-LIKE 8, CHLOROPLASTIC"/>
    <property type="match status" value="1"/>
</dbReference>
<dbReference type="InterPro" id="IPR036034">
    <property type="entry name" value="PDZ_sf"/>
</dbReference>
<dbReference type="Pfam" id="PF13365">
    <property type="entry name" value="Trypsin_2"/>
    <property type="match status" value="1"/>
</dbReference>
<dbReference type="Gene3D" id="2.40.10.120">
    <property type="match status" value="1"/>
</dbReference>
<dbReference type="InterPro" id="IPR001940">
    <property type="entry name" value="Peptidase_S1C"/>
</dbReference>
<dbReference type="PRINTS" id="PR00834">
    <property type="entry name" value="PROTEASES2C"/>
</dbReference>
<dbReference type="AlphaFoldDB" id="A0A936K7D7"/>
<dbReference type="SUPFAM" id="SSF50156">
    <property type="entry name" value="PDZ domain-like"/>
    <property type="match status" value="1"/>
</dbReference>
<name>A0A936K7D7_9BACT</name>
<dbReference type="PANTHER" id="PTHR43343">
    <property type="entry name" value="PEPTIDASE S12"/>
    <property type="match status" value="1"/>
</dbReference>
<dbReference type="EMBL" id="JADKCH010000032">
    <property type="protein sequence ID" value="MBK8573814.1"/>
    <property type="molecule type" value="Genomic_DNA"/>
</dbReference>
<reference evidence="4 5" key="1">
    <citation type="submission" date="2020-10" db="EMBL/GenBank/DDBJ databases">
        <title>Connecting structure to function with the recovery of over 1000 high-quality activated sludge metagenome-assembled genomes encoding full-length rRNA genes using long-read sequencing.</title>
        <authorList>
            <person name="Singleton C.M."/>
            <person name="Petriglieri F."/>
            <person name="Kristensen J.M."/>
            <person name="Kirkegaard R.H."/>
            <person name="Michaelsen T.Y."/>
            <person name="Andersen M.H."/>
            <person name="Karst S.M."/>
            <person name="Dueholm M.S."/>
            <person name="Nielsen P.H."/>
            <person name="Albertsen M."/>
        </authorList>
    </citation>
    <scope>NUCLEOTIDE SEQUENCE [LARGE SCALE GENOMIC DNA]</scope>
    <source>
        <strain evidence="4">OdNE_18-Q3-R46-58_MAXAC.008</strain>
    </source>
</reference>
<proteinExistence type="predicted"/>
<sequence>MIRVALLALLVPILTAQTPSKALAPTEEATIQRFRAHARPRGVAPRAPLTSEERNTIRRFRAAKPSVVYISAFLPNPDPKGPPKLPTGSGTGFVWDEWGHIVTNRHVISAEVDGKLFADVTEVEITLANGKTYKGRVIGKSFAYDIAVIQAFAPLEDMRPIPLGQRSNLQVGQTVLAIGNPFGLDHSLSKGVISALGREISTGYNTRTTNSIQTDAAINPGNSGGPLLDTSGRLIGMNTAIVATRSEGSVGVGFALPVDTLNNIVPRLIGKGQIETIHMGFTTLSPFEAERAFGIKQGLVVTGVDEGTPAARAGFRPLQVDKTGKLIAMGDILLAYRGEPLTSAGQFKALLEVLAMVETDQPAEQVVFDVLREGQVIKVVLDLRKPAGDKPSKVPLDSI</sequence>